<name>A0A0S4J6Q6_BODSA</name>
<keyword evidence="3" id="KW-0732">Signal</keyword>
<gene>
    <name evidence="4" type="ORF">BSAL_08805</name>
</gene>
<proteinExistence type="predicted"/>
<keyword evidence="2" id="KW-0472">Membrane</keyword>
<protein>
    <submittedName>
        <fullName evidence="4">Membrane-associated protein, putative</fullName>
    </submittedName>
</protein>
<feature type="chain" id="PRO_5006621963" evidence="3">
    <location>
        <begin position="25"/>
        <end position="606"/>
    </location>
</feature>
<dbReference type="OrthoDB" id="271875at2759"/>
<dbReference type="VEuPathDB" id="TriTrypDB:BSAL_08805"/>
<feature type="transmembrane region" description="Helical" evidence="2">
    <location>
        <begin position="476"/>
        <end position="496"/>
    </location>
</feature>
<feature type="compositionally biased region" description="Low complexity" evidence="1">
    <location>
        <begin position="585"/>
        <end position="597"/>
    </location>
</feature>
<dbReference type="Proteomes" id="UP000051952">
    <property type="component" value="Unassembled WGS sequence"/>
</dbReference>
<feature type="region of interest" description="Disordered" evidence="1">
    <location>
        <begin position="545"/>
        <end position="606"/>
    </location>
</feature>
<feature type="signal peptide" evidence="3">
    <location>
        <begin position="1"/>
        <end position="24"/>
    </location>
</feature>
<evidence type="ECO:0000313" key="5">
    <source>
        <dbReference type="Proteomes" id="UP000051952"/>
    </source>
</evidence>
<dbReference type="AlphaFoldDB" id="A0A0S4J6Q6"/>
<evidence type="ECO:0000256" key="2">
    <source>
        <dbReference type="SAM" id="Phobius"/>
    </source>
</evidence>
<keyword evidence="2" id="KW-1133">Transmembrane helix</keyword>
<evidence type="ECO:0000256" key="3">
    <source>
        <dbReference type="SAM" id="SignalP"/>
    </source>
</evidence>
<dbReference type="OMA" id="FNATHFR"/>
<reference evidence="5" key="1">
    <citation type="submission" date="2015-09" db="EMBL/GenBank/DDBJ databases">
        <authorList>
            <consortium name="Pathogen Informatics"/>
        </authorList>
    </citation>
    <scope>NUCLEOTIDE SEQUENCE [LARGE SCALE GENOMIC DNA]</scope>
    <source>
        <strain evidence="5">Lake Konstanz</strain>
    </source>
</reference>
<sequence>MALSTSTFLYVLVAASVLVLGVYADATAESVLECNPLRVEPNQNISCIIYVKDSTQDPTSRFSLGDFSIYAIPVVSGTVVTTSTPVVGADLVSIWFTVSAATGTNIAINVYTSAGVAIRGSGVAVSVLVWPATRIGNISCTADNFNSAGALPLRASTMCTASVYGSNNLAAVVRPGDIYLTEDHFAGTFVFVSGSAQLVFTYTAPNTIVSAFDAYKLRVTLSSSNVLYSTSIPMAYPVLPATSVSSLQCTGVLRTTCFISAQDNLGPVVYQNASFSVAFEALSDANSDWATSTSQFNLTLAAGTTTNIEQLSWALINNNQISTQRVRAFFVAPTTGARTEIVGSPFVFTAGVAPTSATVSFRGCADKYVGIGNSTTCTIDLLEGATGDSRYYTVSSYVSAKISSPLVYTAVDPSGAGTPILTFTYTAPSSISVRTEDSLSVTVAGSAVLNSPRRVIVYVPAAAVVTDSTNENRPGLIALGMSFFGSWLCGGAIIFWRRQQRIHRVQLARVAREREEFTKQFQGVVEEHHTFATAHGASFADSAQGSCTASFEGGEAAPTPPSVQMGSSVPVSVPTHDILGDIGRPRSGSTTSSTTTGKSRRSDPAE</sequence>
<dbReference type="EMBL" id="CYKH01001453">
    <property type="protein sequence ID" value="CUG87134.1"/>
    <property type="molecule type" value="Genomic_DNA"/>
</dbReference>
<evidence type="ECO:0000313" key="4">
    <source>
        <dbReference type="EMBL" id="CUG87134.1"/>
    </source>
</evidence>
<evidence type="ECO:0000256" key="1">
    <source>
        <dbReference type="SAM" id="MobiDB-lite"/>
    </source>
</evidence>
<accession>A0A0S4J6Q6</accession>
<keyword evidence="2" id="KW-0812">Transmembrane</keyword>
<keyword evidence="5" id="KW-1185">Reference proteome</keyword>
<organism evidence="4 5">
    <name type="scientific">Bodo saltans</name>
    <name type="common">Flagellated protozoan</name>
    <dbReference type="NCBI Taxonomy" id="75058"/>
    <lineage>
        <taxon>Eukaryota</taxon>
        <taxon>Discoba</taxon>
        <taxon>Euglenozoa</taxon>
        <taxon>Kinetoplastea</taxon>
        <taxon>Metakinetoplastina</taxon>
        <taxon>Eubodonida</taxon>
        <taxon>Bodonidae</taxon>
        <taxon>Bodo</taxon>
    </lineage>
</organism>